<dbReference type="PANTHER" id="PTHR12872">
    <property type="entry name" value="ALPHA-N-ACETYLGLUCOSAMINIDASE"/>
    <property type="match status" value="1"/>
</dbReference>
<dbReference type="Pfam" id="PF12971">
    <property type="entry name" value="NAGLU_N"/>
    <property type="match status" value="1"/>
</dbReference>
<evidence type="ECO:0000259" key="3">
    <source>
        <dbReference type="Pfam" id="PF12971"/>
    </source>
</evidence>
<sequence length="312" mass="33834">MSQRLYVRALTRLAERVLGSAQHLEFALLDGADSPASTGVPAYEYSAAGGMVQIRATDTPAAAAGLYAYLKDVCGLQVSWDTPLPLPPSGSWPAADPVRRSTPAEHRYYLNVVTTGYSAPYWDWARWQREIDWMALHGITTPLMMVGHEAILAHAFTARGADPEEVRTWLGSAAHLPWTLMGCTNTFGGPLPATWFHDRLELARRILTRQREFGMRAVLPSFGGHVPDSLAAPGTPRTSWQGFSTALLDPHAPAFAEIAAAVAQAQAELLGTDHLYSADPFIESIPPTGEPQDLAAHARAVYHGMRATDPDA</sequence>
<dbReference type="InterPro" id="IPR024733">
    <property type="entry name" value="NAGLU_tim-barrel"/>
</dbReference>
<evidence type="ECO:0000259" key="2">
    <source>
        <dbReference type="Pfam" id="PF05089"/>
    </source>
</evidence>
<proteinExistence type="predicted"/>
<feature type="non-terminal residue" evidence="4">
    <location>
        <position position="312"/>
    </location>
</feature>
<dbReference type="EMBL" id="DXBY01000054">
    <property type="protein sequence ID" value="HIZ34727.1"/>
    <property type="molecule type" value="Genomic_DNA"/>
</dbReference>
<feature type="domain" description="Alpha-N-acetylglucosaminidase N-terminal" evidence="3">
    <location>
        <begin position="9"/>
        <end position="81"/>
    </location>
</feature>
<dbReference type="PANTHER" id="PTHR12872:SF1">
    <property type="entry name" value="ALPHA-N-ACETYLGLUCOSAMINIDASE"/>
    <property type="match status" value="1"/>
</dbReference>
<dbReference type="Pfam" id="PF05089">
    <property type="entry name" value="NAGLU"/>
    <property type="match status" value="1"/>
</dbReference>
<keyword evidence="1" id="KW-0378">Hydrolase</keyword>
<comment type="caution">
    <text evidence="4">The sequence shown here is derived from an EMBL/GenBank/DDBJ whole genome shotgun (WGS) entry which is preliminary data.</text>
</comment>
<gene>
    <name evidence="4" type="ORF">H9815_03025</name>
</gene>
<dbReference type="Gene3D" id="3.20.20.80">
    <property type="entry name" value="Glycosidases"/>
    <property type="match status" value="1"/>
</dbReference>
<dbReference type="InterPro" id="IPR024240">
    <property type="entry name" value="NAGLU_N"/>
</dbReference>
<name>A0A9D2ECD1_9MICO</name>
<dbReference type="Proteomes" id="UP000824037">
    <property type="component" value="Unassembled WGS sequence"/>
</dbReference>
<evidence type="ECO:0000256" key="1">
    <source>
        <dbReference type="ARBA" id="ARBA00022801"/>
    </source>
</evidence>
<feature type="domain" description="Alpha-N-acetylglucosaminidase tim-barrel" evidence="2">
    <location>
        <begin position="107"/>
        <end position="312"/>
    </location>
</feature>
<dbReference type="InterPro" id="IPR007781">
    <property type="entry name" value="NAGLU"/>
</dbReference>
<evidence type="ECO:0000313" key="4">
    <source>
        <dbReference type="EMBL" id="HIZ34727.1"/>
    </source>
</evidence>
<evidence type="ECO:0000313" key="5">
    <source>
        <dbReference type="Proteomes" id="UP000824037"/>
    </source>
</evidence>
<dbReference type="AlphaFoldDB" id="A0A9D2ECD1"/>
<organism evidence="4 5">
    <name type="scientific">Candidatus Ruania gallistercoris</name>
    <dbReference type="NCBI Taxonomy" id="2838746"/>
    <lineage>
        <taxon>Bacteria</taxon>
        <taxon>Bacillati</taxon>
        <taxon>Actinomycetota</taxon>
        <taxon>Actinomycetes</taxon>
        <taxon>Micrococcales</taxon>
        <taxon>Ruaniaceae</taxon>
        <taxon>Ruania</taxon>
    </lineage>
</organism>
<dbReference type="GO" id="GO:0005975">
    <property type="term" value="P:carbohydrate metabolic process"/>
    <property type="evidence" value="ECO:0007669"/>
    <property type="project" value="UniProtKB-ARBA"/>
</dbReference>
<dbReference type="InterPro" id="IPR029018">
    <property type="entry name" value="Hex-like_dom2"/>
</dbReference>
<protein>
    <submittedName>
        <fullName evidence="4">Alpha-N-acetylglucosaminidase</fullName>
    </submittedName>
</protein>
<dbReference type="Gene3D" id="3.30.379.10">
    <property type="entry name" value="Chitobiase/beta-hexosaminidase domain 2-like"/>
    <property type="match status" value="1"/>
</dbReference>
<dbReference type="GO" id="GO:0016787">
    <property type="term" value="F:hydrolase activity"/>
    <property type="evidence" value="ECO:0007669"/>
    <property type="project" value="UniProtKB-KW"/>
</dbReference>
<accession>A0A9D2ECD1</accession>
<reference evidence="4" key="2">
    <citation type="submission" date="2021-04" db="EMBL/GenBank/DDBJ databases">
        <authorList>
            <person name="Gilroy R."/>
        </authorList>
    </citation>
    <scope>NUCLEOTIDE SEQUENCE</scope>
    <source>
        <strain evidence="4">ChiGjej4B4-7305</strain>
    </source>
</reference>
<reference evidence="4" key="1">
    <citation type="journal article" date="2021" name="PeerJ">
        <title>Extensive microbial diversity within the chicken gut microbiome revealed by metagenomics and culture.</title>
        <authorList>
            <person name="Gilroy R."/>
            <person name="Ravi A."/>
            <person name="Getino M."/>
            <person name="Pursley I."/>
            <person name="Horton D.L."/>
            <person name="Alikhan N.F."/>
            <person name="Baker D."/>
            <person name="Gharbi K."/>
            <person name="Hall N."/>
            <person name="Watson M."/>
            <person name="Adriaenssens E.M."/>
            <person name="Foster-Nyarko E."/>
            <person name="Jarju S."/>
            <person name="Secka A."/>
            <person name="Antonio M."/>
            <person name="Oren A."/>
            <person name="Chaudhuri R.R."/>
            <person name="La Ragione R."/>
            <person name="Hildebrand F."/>
            <person name="Pallen M.J."/>
        </authorList>
    </citation>
    <scope>NUCLEOTIDE SEQUENCE</scope>
    <source>
        <strain evidence="4">ChiGjej4B4-7305</strain>
    </source>
</reference>